<dbReference type="AlphaFoldDB" id="A0A2W5GEH4"/>
<organism evidence="4 5">
    <name type="scientific">Pseudopedobacter saltans</name>
    <dbReference type="NCBI Taxonomy" id="151895"/>
    <lineage>
        <taxon>Bacteria</taxon>
        <taxon>Pseudomonadati</taxon>
        <taxon>Bacteroidota</taxon>
        <taxon>Sphingobacteriia</taxon>
        <taxon>Sphingobacteriales</taxon>
        <taxon>Sphingobacteriaceae</taxon>
        <taxon>Pseudopedobacter</taxon>
    </lineage>
</organism>
<evidence type="ECO:0000256" key="2">
    <source>
        <dbReference type="ARBA" id="ARBA00023136"/>
    </source>
</evidence>
<comment type="subcellular location">
    <subcellularLocation>
        <location evidence="1">Cell outer membrane</location>
    </subcellularLocation>
</comment>
<sequence>MDARNYINPDGTRVQYKNVLPSSELNNPFWDVNKNKSFDKTSNITGNVNLQANIANGLSATVIFGINHYSTLGTMVYHPYSSEAYSLGGYISTYENDFNGINGTARVNYVKKIGKTLSTIFGGIYLEDNSSVTNSQRGERFYEPDFISINNTDPTSQSALLTQTKIRKERGYVGYTFNYNSSLYISLSGTREGVSTMTSKYYDDQPFFNYGSVSGSYILSDMPFMQEAKSWMNFAKLRASYATTGKGVIRPYKIDPAFGAVQTTGGGYSLGVTLSNPNLVPELSKSLELGGEFQFLDNRVSVDVAHFNTKVSKNIIAQRISYGTGGILRYANGGELSSSGWEIQAKVNPIKTKDLYWNIIINFDKARTKITKLPGDLPYYYDSDTWVFGSVRSQVGVGQSLGNLSGFNFERNKNGDLLISPTTGLPTVNQTDYVAIGDRQPDYKVGIVNDFNYKGFGLTFNLDIRKGGDVFNANQEMMMINGISKRTLDRDQPRVIKGVLRDGLENSSNPTPNNIAINPYYRSNYYNGVISESDYIENVNWLRMRDITLSYAISSKTLAKQKFFKAATFYVTATDVFLITNYSGIDPNVNVLTASNAAGYGGAGIDYGAIPNPRAFNFGMRLSF</sequence>
<name>A0A2W5GEH4_9SPHI</name>
<keyword evidence="3" id="KW-0998">Cell outer membrane</keyword>
<evidence type="ECO:0000313" key="4">
    <source>
        <dbReference type="EMBL" id="PZP41702.1"/>
    </source>
</evidence>
<evidence type="ECO:0000256" key="3">
    <source>
        <dbReference type="ARBA" id="ARBA00023237"/>
    </source>
</evidence>
<gene>
    <name evidence="4" type="ORF">DI598_17915</name>
</gene>
<evidence type="ECO:0000256" key="1">
    <source>
        <dbReference type="ARBA" id="ARBA00004442"/>
    </source>
</evidence>
<dbReference type="EMBL" id="QFOI01000494">
    <property type="protein sequence ID" value="PZP41702.1"/>
    <property type="molecule type" value="Genomic_DNA"/>
</dbReference>
<evidence type="ECO:0000313" key="5">
    <source>
        <dbReference type="Proteomes" id="UP000249645"/>
    </source>
</evidence>
<dbReference type="SUPFAM" id="SSF56935">
    <property type="entry name" value="Porins"/>
    <property type="match status" value="1"/>
</dbReference>
<reference evidence="4 5" key="1">
    <citation type="submission" date="2017-11" db="EMBL/GenBank/DDBJ databases">
        <title>Infants hospitalized years apart are colonized by the same room-sourced microbial strains.</title>
        <authorList>
            <person name="Brooks B."/>
            <person name="Olm M.R."/>
            <person name="Firek B.A."/>
            <person name="Baker R."/>
            <person name="Thomas B.C."/>
            <person name="Morowitz M.J."/>
            <person name="Banfield J.F."/>
        </authorList>
    </citation>
    <scope>NUCLEOTIDE SEQUENCE [LARGE SCALE GENOMIC DNA]</scope>
    <source>
        <strain evidence="4">S2_009_000_R2_76</strain>
    </source>
</reference>
<dbReference type="GO" id="GO:0009279">
    <property type="term" value="C:cell outer membrane"/>
    <property type="evidence" value="ECO:0007669"/>
    <property type="project" value="UniProtKB-SubCell"/>
</dbReference>
<dbReference type="Proteomes" id="UP000249645">
    <property type="component" value="Unassembled WGS sequence"/>
</dbReference>
<comment type="caution">
    <text evidence="4">The sequence shown here is derived from an EMBL/GenBank/DDBJ whole genome shotgun (WGS) entry which is preliminary data.</text>
</comment>
<dbReference type="Gene3D" id="2.40.170.20">
    <property type="entry name" value="TonB-dependent receptor, beta-barrel domain"/>
    <property type="match status" value="1"/>
</dbReference>
<protein>
    <submittedName>
        <fullName evidence="4">Uncharacterized protein</fullName>
    </submittedName>
</protein>
<dbReference type="InterPro" id="IPR036942">
    <property type="entry name" value="Beta-barrel_TonB_sf"/>
</dbReference>
<accession>A0A2W5GEH4</accession>
<proteinExistence type="predicted"/>
<keyword evidence="2" id="KW-0472">Membrane</keyword>